<protein>
    <submittedName>
        <fullName evidence="10">Transcriptional regulatory protein OmpR</fullName>
    </submittedName>
</protein>
<dbReference type="InterPro" id="IPR036388">
    <property type="entry name" value="WH-like_DNA-bd_sf"/>
</dbReference>
<dbReference type="Gene3D" id="1.10.10.10">
    <property type="entry name" value="Winged helix-like DNA-binding domain superfamily/Winged helix DNA-binding domain"/>
    <property type="match status" value="1"/>
</dbReference>
<dbReference type="GO" id="GO:0032993">
    <property type="term" value="C:protein-DNA complex"/>
    <property type="evidence" value="ECO:0007669"/>
    <property type="project" value="TreeGrafter"/>
</dbReference>
<dbReference type="GO" id="GO:0000976">
    <property type="term" value="F:transcription cis-regulatory region binding"/>
    <property type="evidence" value="ECO:0007669"/>
    <property type="project" value="TreeGrafter"/>
</dbReference>
<dbReference type="SUPFAM" id="SSF46894">
    <property type="entry name" value="C-terminal effector domain of the bipartite response regulators"/>
    <property type="match status" value="1"/>
</dbReference>
<dbReference type="Gene3D" id="3.40.50.2300">
    <property type="match status" value="1"/>
</dbReference>
<dbReference type="GO" id="GO:0005829">
    <property type="term" value="C:cytosol"/>
    <property type="evidence" value="ECO:0007669"/>
    <property type="project" value="TreeGrafter"/>
</dbReference>
<keyword evidence="1" id="KW-0597">Phosphoprotein</keyword>
<evidence type="ECO:0000256" key="6">
    <source>
        <dbReference type="PROSITE-ProRule" id="PRU00169"/>
    </source>
</evidence>
<gene>
    <name evidence="10" type="primary">ompR</name>
    <name evidence="10" type="ORF">ROSMUCSMR3_01986</name>
</gene>
<evidence type="ECO:0000256" key="5">
    <source>
        <dbReference type="ARBA" id="ARBA00023163"/>
    </source>
</evidence>
<dbReference type="PANTHER" id="PTHR48111:SF4">
    <property type="entry name" value="DNA-BINDING DUAL TRANSCRIPTIONAL REGULATOR OMPR"/>
    <property type="match status" value="1"/>
</dbReference>
<name>A0A1V0RP11_9RHOB</name>
<dbReference type="GO" id="GO:0000156">
    <property type="term" value="F:phosphorelay response regulator activity"/>
    <property type="evidence" value="ECO:0007669"/>
    <property type="project" value="TreeGrafter"/>
</dbReference>
<dbReference type="EMBL" id="CP020474">
    <property type="protein sequence ID" value="ARE83461.1"/>
    <property type="molecule type" value="Genomic_DNA"/>
</dbReference>
<evidence type="ECO:0000256" key="3">
    <source>
        <dbReference type="ARBA" id="ARBA00023015"/>
    </source>
</evidence>
<keyword evidence="5" id="KW-0804">Transcription</keyword>
<dbReference type="Gene3D" id="6.10.250.690">
    <property type="match status" value="1"/>
</dbReference>
<dbReference type="CDD" id="cd00383">
    <property type="entry name" value="trans_reg_C"/>
    <property type="match status" value="1"/>
</dbReference>
<dbReference type="SMART" id="SM00448">
    <property type="entry name" value="REC"/>
    <property type="match status" value="1"/>
</dbReference>
<comment type="caution">
    <text evidence="6">Lacks conserved residue(s) required for the propagation of feature annotation.</text>
</comment>
<dbReference type="Pfam" id="PF00486">
    <property type="entry name" value="Trans_reg_C"/>
    <property type="match status" value="1"/>
</dbReference>
<dbReference type="PROSITE" id="PS50110">
    <property type="entry name" value="RESPONSE_REGULATORY"/>
    <property type="match status" value="1"/>
</dbReference>
<reference evidence="10 11" key="1">
    <citation type="submission" date="2017-03" db="EMBL/GenBank/DDBJ databases">
        <title>Genome Sequence of Roseovarius mucosus strain SMR3 Isolated from a culture of the Diatom Skeletonema marinoi.</title>
        <authorList>
            <person name="Topel M."/>
            <person name="Pinder M."/>
            <person name="Johansson O.N."/>
            <person name="Kourtchenko O."/>
            <person name="Godhe A."/>
            <person name="Clarke A.K."/>
        </authorList>
    </citation>
    <scope>NUCLEOTIDE SEQUENCE [LARGE SCALE GENOMIC DNA]</scope>
    <source>
        <strain evidence="10 11">SMR3</strain>
    </source>
</reference>
<dbReference type="KEGG" id="rmm:ROSMUCSMR3_01986"/>
<dbReference type="OrthoDB" id="9802426at2"/>
<dbReference type="Pfam" id="PF00072">
    <property type="entry name" value="Response_reg"/>
    <property type="match status" value="1"/>
</dbReference>
<evidence type="ECO:0000256" key="2">
    <source>
        <dbReference type="ARBA" id="ARBA00023012"/>
    </source>
</evidence>
<feature type="domain" description="Response regulatory" evidence="8">
    <location>
        <begin position="4"/>
        <end position="117"/>
    </location>
</feature>
<dbReference type="InterPro" id="IPR039420">
    <property type="entry name" value="WalR-like"/>
</dbReference>
<keyword evidence="4 7" id="KW-0238">DNA-binding</keyword>
<sequence>MPLRAMVLEEDRATKLLVTERLAEEGYETVLCPDISAVLDAVERNNVHICVVGARYRGVDGYDIVRQLRHKSGAGLILLGNSEDEIDAVLALEMGADDYMVKPVRPRELCARVRAVVRRIAAAAPDADGTRPMPSPSLRRVGNVEICGVRRSVRIGGQPIELTTFEFDVLMVLVAHTNAILSRDQIIKSVRGDQWSISDRSVDGIISRLRRKLFAGEEGNRRIKTVHGRGYMLLEAQMLDEV</sequence>
<dbReference type="InterPro" id="IPR011006">
    <property type="entry name" value="CheY-like_superfamily"/>
</dbReference>
<evidence type="ECO:0000256" key="4">
    <source>
        <dbReference type="ARBA" id="ARBA00023125"/>
    </source>
</evidence>
<evidence type="ECO:0000259" key="8">
    <source>
        <dbReference type="PROSITE" id="PS50110"/>
    </source>
</evidence>
<evidence type="ECO:0000256" key="7">
    <source>
        <dbReference type="PROSITE-ProRule" id="PRU01091"/>
    </source>
</evidence>
<feature type="DNA-binding region" description="OmpR/PhoB-type" evidence="7">
    <location>
        <begin position="136"/>
        <end position="235"/>
    </location>
</feature>
<keyword evidence="2" id="KW-0902">Two-component regulatory system</keyword>
<proteinExistence type="predicted"/>
<dbReference type="SUPFAM" id="SSF52172">
    <property type="entry name" value="CheY-like"/>
    <property type="match status" value="1"/>
</dbReference>
<dbReference type="GO" id="GO:0006355">
    <property type="term" value="P:regulation of DNA-templated transcription"/>
    <property type="evidence" value="ECO:0007669"/>
    <property type="project" value="InterPro"/>
</dbReference>
<dbReference type="PROSITE" id="PS51755">
    <property type="entry name" value="OMPR_PHOB"/>
    <property type="match status" value="1"/>
</dbReference>
<evidence type="ECO:0000256" key="1">
    <source>
        <dbReference type="ARBA" id="ARBA00022553"/>
    </source>
</evidence>
<feature type="domain" description="OmpR/PhoB-type" evidence="9">
    <location>
        <begin position="136"/>
        <end position="235"/>
    </location>
</feature>
<dbReference type="AlphaFoldDB" id="A0A1V0RP11"/>
<dbReference type="InterPro" id="IPR001867">
    <property type="entry name" value="OmpR/PhoB-type_DNA-bd"/>
</dbReference>
<keyword evidence="11" id="KW-1185">Reference proteome</keyword>
<dbReference type="Proteomes" id="UP000192273">
    <property type="component" value="Chromosome"/>
</dbReference>
<evidence type="ECO:0000313" key="10">
    <source>
        <dbReference type="EMBL" id="ARE83461.1"/>
    </source>
</evidence>
<accession>A0A1V0RP11</accession>
<dbReference type="InterPro" id="IPR016032">
    <property type="entry name" value="Sig_transdc_resp-reg_C-effctor"/>
</dbReference>
<dbReference type="PANTHER" id="PTHR48111">
    <property type="entry name" value="REGULATOR OF RPOS"/>
    <property type="match status" value="1"/>
</dbReference>
<organism evidence="10 11">
    <name type="scientific">Roseovarius mucosus</name>
    <dbReference type="NCBI Taxonomy" id="215743"/>
    <lineage>
        <taxon>Bacteria</taxon>
        <taxon>Pseudomonadati</taxon>
        <taxon>Pseudomonadota</taxon>
        <taxon>Alphaproteobacteria</taxon>
        <taxon>Rhodobacterales</taxon>
        <taxon>Roseobacteraceae</taxon>
        <taxon>Roseovarius</taxon>
    </lineage>
</organism>
<dbReference type="SMART" id="SM00862">
    <property type="entry name" value="Trans_reg_C"/>
    <property type="match status" value="1"/>
</dbReference>
<dbReference type="InterPro" id="IPR001789">
    <property type="entry name" value="Sig_transdc_resp-reg_receiver"/>
</dbReference>
<evidence type="ECO:0000259" key="9">
    <source>
        <dbReference type="PROSITE" id="PS51755"/>
    </source>
</evidence>
<keyword evidence="3" id="KW-0805">Transcription regulation</keyword>
<evidence type="ECO:0000313" key="11">
    <source>
        <dbReference type="Proteomes" id="UP000192273"/>
    </source>
</evidence>